<feature type="compositionally biased region" description="Gly residues" evidence="10">
    <location>
        <begin position="518"/>
        <end position="530"/>
    </location>
</feature>
<dbReference type="GO" id="GO:0005509">
    <property type="term" value="F:calcium ion binding"/>
    <property type="evidence" value="ECO:0007669"/>
    <property type="project" value="InterPro"/>
</dbReference>
<dbReference type="Pfam" id="PF07691">
    <property type="entry name" value="PA14"/>
    <property type="match status" value="1"/>
</dbReference>
<dbReference type="Gene3D" id="2.130.10.80">
    <property type="entry name" value="Galactose oxidase/kelch, beta-propeller"/>
    <property type="match status" value="1"/>
</dbReference>
<dbReference type="SUPFAM" id="SSF103647">
    <property type="entry name" value="TSP type-3 repeat"/>
    <property type="match status" value="4"/>
</dbReference>
<evidence type="ECO:0000313" key="14">
    <source>
        <dbReference type="Proteomes" id="UP000035081"/>
    </source>
</evidence>
<evidence type="ECO:0000256" key="11">
    <source>
        <dbReference type="SAM" id="SignalP"/>
    </source>
</evidence>
<keyword evidence="3" id="KW-0812">Transmembrane</keyword>
<dbReference type="HOGENOM" id="CLU_248974_0_0_6"/>
<evidence type="ECO:0000256" key="7">
    <source>
        <dbReference type="ARBA" id="ARBA00023136"/>
    </source>
</evidence>
<evidence type="ECO:0000256" key="5">
    <source>
        <dbReference type="ARBA" id="ARBA00022824"/>
    </source>
</evidence>
<protein>
    <recommendedName>
        <fullName evidence="12">PA14 domain-containing protein</fullName>
    </recommendedName>
</protein>
<feature type="region of interest" description="Disordered" evidence="10">
    <location>
        <begin position="709"/>
        <end position="781"/>
    </location>
</feature>
<sequence>MGAKRNTFKPTITFMLALLWTGITSAADFGEPLICLNAGGGAYTSSQGFQFIADAHFSGGNIAAHAHNIAATDDDPLFQSERYGNFSYQIPVPTAGSYITTLHFAEIYYQSTTTTGGVGSRVFDVYIQGEKVESELDIIEQAASVTAVSRSYFSQVGGSSVNISFGAISDLPKLSAVCVFPSNGDFDGDGYSDSDDVFPFDGTEWLDSDGDGIGDNADAFPFDATESADMDGDGVGNNSDPDMDGDGFANDNDAFPEDPSEWLDSDNDGIGDNSDPTPSLPSVAECVNVGGPRVTAQDGTVFKADTHFLGGRTGTHKQSIANTLDDVLYHTERWESFSYNIPVPVSGSYLVELYFAEIYYQARISSGGVGSRVFDVFVEGETVAEQYDIIAAAGSKSATQLDHVAVVEDGEIDVDFGAITDWPKLSAYCVTEIVGADSDGDGVPDAQDAFPSDPNETVDSDGDGVGDNSDIFPNDASEWSDLDGDGVGDNSDPDRDGDGVANADDYYPDDPTAWENPGSGGGDNGGGTGGDEPLHQMCVNVGGPEYSAADETLYIADSHFNGGSKASHVYEIDRTADDTLYHSERWGDFAYSIPVPESGNYIASLEFAEIYFQSTVATGGAGSRVFDIIVQGNVLEPGFDILADVPSKTALTRHYLTSSSSGSINISFNAVANEPKVSAICVRQTNGDYDGDGTPDDQDVFPIDSAEWLDSDEDGVGDNTDVFPADPAEWSDLDGDGIGDNSDPDRDGDGYNNNQDAFPGDPTEWLDSDGDGVGDNADPTPFGDIDGFQMCVNVGGGSYVATDGTEFIADAHFSGGDTGGPNNYSIAGTDDDKLFRSERWGDFSYAVPVPAVGDYVVELMFAEIYYQVGTPSGGPGSRVFDIYVENELTTSGFDIIGEVGPKTAITKRYLAQTTDNAVEIGFGAIADWPKLSAFCISPSTGDFDTDGDGVPDSEDAFPNNPDEWLDSDGDGFGDNSDVFPNDPTEWADVNENGVGDNSDANLDSDGDGIADMNDAFPFDPTEASDSDGDGVGDNSDAYPNDPTQQYYSSLYQVQFVKSDGVVDSLADAQALIDNATQYESVAFETHEISFTDGTSGSEAIFAAGESFPFVNNFAMLATREVYAPESGEYSLLVRSDDGVRLTVNGNVVVNDDLTRAVDHSEAVLFLEEGLHQIEVLYFENTGGAVVEFAGVKGVQQYSFDIAEFSAVTDRLHGEVSTPVVYEPHIGGEWGEVIQWPEIPVSAAHLPDGKLLTWVGGTEITDTGTKSTASLYDPETGVFVGVDNETHNQFCSGIALTEDGSIFNSGGNPDTKKTSRFDIETMSWVPLDDMDKARWYPTTLTMPDDRVFTTFARSAANTSEIYSSVTNQWTNTPGANMQGLVDEQNLVNSQQHWQNQTASMQWYAFMHVAPDGNVFQSGPMETMRWFGTEGQGSVEEIGARLGGDQARMFGSAVMYDVGKILITGGNDPSSDDPSSDTASWLISMGPHLWSRKSNQ</sequence>
<feature type="compositionally biased region" description="Acidic residues" evidence="10">
    <location>
        <begin position="943"/>
        <end position="955"/>
    </location>
</feature>
<comment type="similarity">
    <text evidence="2">Belongs to the malectin family.</text>
</comment>
<dbReference type="PANTHER" id="PTHR13460:SF0">
    <property type="entry name" value="MALECTIN"/>
    <property type="match status" value="1"/>
</dbReference>
<dbReference type="InterPro" id="IPR011043">
    <property type="entry name" value="Gal_Oxase/kelch_b-propeller"/>
</dbReference>
<evidence type="ECO:0000256" key="3">
    <source>
        <dbReference type="ARBA" id="ARBA00022692"/>
    </source>
</evidence>
<dbReference type="Pfam" id="PF11721">
    <property type="entry name" value="Malectin"/>
    <property type="match status" value="4"/>
</dbReference>
<dbReference type="InterPro" id="IPR021720">
    <property type="entry name" value="Malectin_dom"/>
</dbReference>
<gene>
    <name evidence="13" type="ORF">AU15_15315</name>
</gene>
<dbReference type="InterPro" id="IPR039155">
    <property type="entry name" value="MLEC"/>
</dbReference>
<keyword evidence="4 11" id="KW-0732">Signal</keyword>
<evidence type="ECO:0000256" key="8">
    <source>
        <dbReference type="ARBA" id="ARBA00023180"/>
    </source>
</evidence>
<feature type="compositionally biased region" description="Acidic residues" evidence="10">
    <location>
        <begin position="254"/>
        <end position="269"/>
    </location>
</feature>
<evidence type="ECO:0000259" key="12">
    <source>
        <dbReference type="PROSITE" id="PS51820"/>
    </source>
</evidence>
<feature type="signal peptide" evidence="11">
    <location>
        <begin position="1"/>
        <end position="26"/>
    </location>
</feature>
<evidence type="ECO:0000256" key="4">
    <source>
        <dbReference type="ARBA" id="ARBA00022729"/>
    </source>
</evidence>
<dbReference type="PANTHER" id="PTHR13460">
    <property type="match status" value="1"/>
</dbReference>
<dbReference type="PROSITE" id="PS51820">
    <property type="entry name" value="PA14"/>
    <property type="match status" value="1"/>
</dbReference>
<dbReference type="SUPFAM" id="SSF56988">
    <property type="entry name" value="Anthrax protective antigen"/>
    <property type="match status" value="1"/>
</dbReference>
<keyword evidence="8" id="KW-0325">Glycoprotein</keyword>
<feature type="chain" id="PRO_5004876767" description="PA14 domain-containing protein" evidence="11">
    <location>
        <begin position="27"/>
        <end position="1494"/>
    </location>
</feature>
<keyword evidence="6" id="KW-1133">Transmembrane helix</keyword>
<dbReference type="Gene3D" id="3.90.182.10">
    <property type="entry name" value="Toxin - Anthrax Protective Antigen,domain 1"/>
    <property type="match status" value="1"/>
</dbReference>
<evidence type="ECO:0000256" key="2">
    <source>
        <dbReference type="ARBA" id="ARBA00009141"/>
    </source>
</evidence>
<name>W5YVJ1_9GAMM</name>
<dbReference type="SUPFAM" id="SSF50965">
    <property type="entry name" value="Galactose oxidase, central domain"/>
    <property type="match status" value="1"/>
</dbReference>
<dbReference type="EMBL" id="CP007152">
    <property type="protein sequence ID" value="AHI33267.1"/>
    <property type="molecule type" value="Genomic_DNA"/>
</dbReference>
<evidence type="ECO:0000256" key="10">
    <source>
        <dbReference type="SAM" id="MobiDB-lite"/>
    </source>
</evidence>
<feature type="domain" description="PA14" evidence="12">
    <location>
        <begin position="1063"/>
        <end position="1206"/>
    </location>
</feature>
<comment type="subcellular location">
    <subcellularLocation>
        <location evidence="1">Endoplasmic reticulum membrane</location>
        <topology evidence="1">Single-pass type I membrane protein</topology>
    </subcellularLocation>
</comment>
<evidence type="ECO:0000256" key="1">
    <source>
        <dbReference type="ARBA" id="ARBA00004115"/>
    </source>
</evidence>
<dbReference type="InterPro" id="IPR037293">
    <property type="entry name" value="Gal_Oxidase_central_sf"/>
</dbReference>
<evidence type="ECO:0000256" key="9">
    <source>
        <dbReference type="ARBA" id="ARBA00023277"/>
    </source>
</evidence>
<feature type="region of interest" description="Disordered" evidence="10">
    <location>
        <begin position="942"/>
        <end position="1044"/>
    </location>
</feature>
<dbReference type="InterPro" id="IPR037524">
    <property type="entry name" value="PA14/GLEYA"/>
</dbReference>
<dbReference type="Proteomes" id="UP000035081">
    <property type="component" value="Chromosome"/>
</dbReference>
<dbReference type="GO" id="GO:0030246">
    <property type="term" value="F:carbohydrate binding"/>
    <property type="evidence" value="ECO:0007669"/>
    <property type="project" value="InterPro"/>
</dbReference>
<dbReference type="Gene3D" id="4.10.1080.10">
    <property type="entry name" value="TSP type-3 repeat"/>
    <property type="match status" value="2"/>
</dbReference>
<dbReference type="InterPro" id="IPR028974">
    <property type="entry name" value="TSP_type-3_rpt"/>
</dbReference>
<accession>W5YVJ1</accession>
<evidence type="ECO:0000313" key="13">
    <source>
        <dbReference type="EMBL" id="AHI33267.1"/>
    </source>
</evidence>
<keyword evidence="9" id="KW-0119">Carbohydrate metabolism</keyword>
<dbReference type="GO" id="GO:0016020">
    <property type="term" value="C:membrane"/>
    <property type="evidence" value="ECO:0007669"/>
    <property type="project" value="TreeGrafter"/>
</dbReference>
<dbReference type="KEGG" id="msr:AU15_15315"/>
<keyword evidence="7" id="KW-0472">Membrane</keyword>
<feature type="region of interest" description="Disordered" evidence="10">
    <location>
        <begin position="438"/>
        <end position="533"/>
    </location>
</feature>
<keyword evidence="5" id="KW-0256">Endoplasmic reticulum</keyword>
<dbReference type="InterPro" id="IPR011658">
    <property type="entry name" value="PA14_dom"/>
</dbReference>
<reference evidence="13 14" key="1">
    <citation type="journal article" date="2014" name="Genome Announc.">
        <title>Draft Genome Sequences of Marinobacter similis A3d10T and Marinobacter salarius R9SW1T.</title>
        <authorList>
            <person name="Ivanova E.P."/>
            <person name="Ng H.J."/>
            <person name="Webb H.K."/>
            <person name="Feng G."/>
            <person name="Oshima K."/>
            <person name="Hattori M."/>
            <person name="Ohkuma M."/>
            <person name="Sergeev A.F."/>
            <person name="Mikhailov V.V."/>
            <person name="Crawford R.J."/>
            <person name="Sawabe T."/>
        </authorList>
    </citation>
    <scope>NUCLEOTIDE SEQUENCE [LARGE SCALE GENOMIC DNA]</scope>
    <source>
        <strain evidence="14">A3d10 and R9SW1</strain>
    </source>
</reference>
<proteinExistence type="inferred from homology"/>
<feature type="region of interest" description="Disordered" evidence="10">
    <location>
        <begin position="223"/>
        <end position="277"/>
    </location>
</feature>
<evidence type="ECO:0000256" key="6">
    <source>
        <dbReference type="ARBA" id="ARBA00022989"/>
    </source>
</evidence>
<organism evidence="13 14">
    <name type="scientific">Marinobacter salarius</name>
    <dbReference type="NCBI Taxonomy" id="1420917"/>
    <lineage>
        <taxon>Bacteria</taxon>
        <taxon>Pseudomonadati</taxon>
        <taxon>Pseudomonadota</taxon>
        <taxon>Gammaproteobacteria</taxon>
        <taxon>Pseudomonadales</taxon>
        <taxon>Marinobacteraceae</taxon>
        <taxon>Marinobacter</taxon>
    </lineage>
</organism>
<dbReference type="Gene3D" id="2.60.120.430">
    <property type="entry name" value="Galactose-binding lectin"/>
    <property type="match status" value="4"/>
</dbReference>